<dbReference type="PANTHER" id="PTHR43433:SF5">
    <property type="entry name" value="AB HYDROLASE-1 DOMAIN-CONTAINING PROTEIN"/>
    <property type="match status" value="1"/>
</dbReference>
<dbReference type="PANTHER" id="PTHR43433">
    <property type="entry name" value="HYDROLASE, ALPHA/BETA FOLD FAMILY PROTEIN"/>
    <property type="match status" value="1"/>
</dbReference>
<dbReference type="SUPFAM" id="SSF53474">
    <property type="entry name" value="alpha/beta-Hydrolases"/>
    <property type="match status" value="1"/>
</dbReference>
<name>A0A6A4HKJ0_9AGAR</name>
<dbReference type="Proteomes" id="UP000799118">
    <property type="component" value="Unassembled WGS sequence"/>
</dbReference>
<organism evidence="2 3">
    <name type="scientific">Gymnopus androsaceus JB14</name>
    <dbReference type="NCBI Taxonomy" id="1447944"/>
    <lineage>
        <taxon>Eukaryota</taxon>
        <taxon>Fungi</taxon>
        <taxon>Dikarya</taxon>
        <taxon>Basidiomycota</taxon>
        <taxon>Agaricomycotina</taxon>
        <taxon>Agaricomycetes</taxon>
        <taxon>Agaricomycetidae</taxon>
        <taxon>Agaricales</taxon>
        <taxon>Marasmiineae</taxon>
        <taxon>Omphalotaceae</taxon>
        <taxon>Gymnopus</taxon>
    </lineage>
</organism>
<keyword evidence="3" id="KW-1185">Reference proteome</keyword>
<feature type="domain" description="AB hydrolase-1" evidence="1">
    <location>
        <begin position="31"/>
        <end position="266"/>
    </location>
</feature>
<dbReference type="OrthoDB" id="8119704at2759"/>
<reference evidence="2" key="1">
    <citation type="journal article" date="2019" name="Environ. Microbiol.">
        <title>Fungal ecological strategies reflected in gene transcription - a case study of two litter decomposers.</title>
        <authorList>
            <person name="Barbi F."/>
            <person name="Kohler A."/>
            <person name="Barry K."/>
            <person name="Baskaran P."/>
            <person name="Daum C."/>
            <person name="Fauchery L."/>
            <person name="Ihrmark K."/>
            <person name="Kuo A."/>
            <person name="LaButti K."/>
            <person name="Lipzen A."/>
            <person name="Morin E."/>
            <person name="Grigoriev I.V."/>
            <person name="Henrissat B."/>
            <person name="Lindahl B."/>
            <person name="Martin F."/>
        </authorList>
    </citation>
    <scope>NUCLEOTIDE SEQUENCE</scope>
    <source>
        <strain evidence="2">JB14</strain>
    </source>
</reference>
<evidence type="ECO:0000259" key="1">
    <source>
        <dbReference type="Pfam" id="PF00561"/>
    </source>
</evidence>
<dbReference type="InterPro" id="IPR000073">
    <property type="entry name" value="AB_hydrolase_1"/>
</dbReference>
<evidence type="ECO:0000313" key="2">
    <source>
        <dbReference type="EMBL" id="KAE9397385.1"/>
    </source>
</evidence>
<sequence>MSTDFSLLQLPGGVNIAYEVLGASFLGRRRPIVLISGLSIVRKDWALLSHTLSQSRPVLVYDHRGIGDSVCSPSAVEEISIENMALDLFSLLIHLQWKEFAICGWSMGGVVAQQLLVLPFHPRYPLALPFRVTHVFLAGTRSVVLQANKHGFQKRVLSNTFDPMWLQQNQGRFETLFRGWLSGVRPAAVIGIVDFSFLSPYSLPIYLLQKFPAKQQQAVASFNIQYLLPYIPRDIKVLVIHGELDQIIPFSAGREIPSFIPSARFMPIGPSAGQVWSTTFGHFWFQYFDIDMWREVLESHMSS</sequence>
<evidence type="ECO:0000313" key="3">
    <source>
        <dbReference type="Proteomes" id="UP000799118"/>
    </source>
</evidence>
<dbReference type="Pfam" id="PF00561">
    <property type="entry name" value="Abhydrolase_1"/>
    <property type="match status" value="1"/>
</dbReference>
<proteinExistence type="predicted"/>
<dbReference type="Gene3D" id="3.40.50.1820">
    <property type="entry name" value="alpha/beta hydrolase"/>
    <property type="match status" value="1"/>
</dbReference>
<dbReference type="EMBL" id="ML769498">
    <property type="protein sequence ID" value="KAE9397385.1"/>
    <property type="molecule type" value="Genomic_DNA"/>
</dbReference>
<gene>
    <name evidence="2" type="ORF">BT96DRAFT_995854</name>
</gene>
<accession>A0A6A4HKJ0</accession>
<dbReference type="InterPro" id="IPR029058">
    <property type="entry name" value="AB_hydrolase_fold"/>
</dbReference>
<dbReference type="AlphaFoldDB" id="A0A6A4HKJ0"/>
<dbReference type="InterPro" id="IPR050471">
    <property type="entry name" value="AB_hydrolase"/>
</dbReference>
<protein>
    <submittedName>
        <fullName evidence="2">Alpha/beta-hydrolase</fullName>
    </submittedName>
</protein>